<keyword evidence="1" id="KW-1133">Transmembrane helix</keyword>
<evidence type="ECO:0008006" key="4">
    <source>
        <dbReference type="Google" id="ProtNLM"/>
    </source>
</evidence>
<comment type="caution">
    <text evidence="2">The sequence shown here is derived from an EMBL/GenBank/DDBJ whole genome shotgun (WGS) entry which is preliminary data.</text>
</comment>
<organism evidence="2 3">
    <name type="scientific">Flectobacillus roseus</name>
    <dbReference type="NCBI Taxonomy" id="502259"/>
    <lineage>
        <taxon>Bacteria</taxon>
        <taxon>Pseudomonadati</taxon>
        <taxon>Bacteroidota</taxon>
        <taxon>Cytophagia</taxon>
        <taxon>Cytophagales</taxon>
        <taxon>Flectobacillaceae</taxon>
        <taxon>Flectobacillus</taxon>
    </lineage>
</organism>
<dbReference type="RefSeq" id="WP_283346740.1">
    <property type="nucleotide sequence ID" value="NZ_JASHIF010000031.1"/>
</dbReference>
<accession>A0ABT6YGE8</accession>
<proteinExistence type="predicted"/>
<dbReference type="EMBL" id="JASHIF010000031">
    <property type="protein sequence ID" value="MDI9862497.1"/>
    <property type="molecule type" value="Genomic_DNA"/>
</dbReference>
<keyword evidence="1" id="KW-0472">Membrane</keyword>
<keyword evidence="1" id="KW-0812">Transmembrane</keyword>
<dbReference type="Gene3D" id="3.90.930.1">
    <property type="match status" value="1"/>
</dbReference>
<reference evidence="2 3" key="1">
    <citation type="submission" date="2023-05" db="EMBL/GenBank/DDBJ databases">
        <title>Novel species of genus Flectobacillus isolated from stream in China.</title>
        <authorList>
            <person name="Lu H."/>
        </authorList>
    </citation>
    <scope>NUCLEOTIDE SEQUENCE [LARGE SCALE GENOMIC DNA]</scope>
    <source>
        <strain evidence="2 3">KCTC 42575</strain>
    </source>
</reference>
<name>A0ABT6YGE8_9BACT</name>
<dbReference type="PROSITE" id="PS51257">
    <property type="entry name" value="PROKAR_LIPOPROTEIN"/>
    <property type="match status" value="1"/>
</dbReference>
<gene>
    <name evidence="2" type="ORF">QM524_24950</name>
</gene>
<keyword evidence="3" id="KW-1185">Reference proteome</keyword>
<evidence type="ECO:0000313" key="3">
    <source>
        <dbReference type="Proteomes" id="UP001236507"/>
    </source>
</evidence>
<sequence length="159" mass="18376">MVNLKVIINIILIFNLACFILGSCTDSKTQKVKVYYTTFEKKYTIPQGIEVNGLKQGLWINYNSIGFLQNIETYVDGLVQGETVTYNEHGIIVQKAEVHQGKFRGKFECYSDKGVQTIKGIYFDNKKIGDWFYYDDNGVLTEQEKWDNGKMLTKKVFKK</sequence>
<evidence type="ECO:0000256" key="1">
    <source>
        <dbReference type="SAM" id="Phobius"/>
    </source>
</evidence>
<feature type="transmembrane region" description="Helical" evidence="1">
    <location>
        <begin position="6"/>
        <end position="24"/>
    </location>
</feature>
<dbReference type="Proteomes" id="UP001236507">
    <property type="component" value="Unassembled WGS sequence"/>
</dbReference>
<protein>
    <recommendedName>
        <fullName evidence="4">Toxin-antitoxin system YwqK family antitoxin</fullName>
    </recommendedName>
</protein>
<evidence type="ECO:0000313" key="2">
    <source>
        <dbReference type="EMBL" id="MDI9862497.1"/>
    </source>
</evidence>
<dbReference type="SUPFAM" id="SSF82185">
    <property type="entry name" value="Histone H3 K4-specific methyltransferase SET7/9 N-terminal domain"/>
    <property type="match status" value="1"/>
</dbReference>